<dbReference type="Proteomes" id="UP000828390">
    <property type="component" value="Unassembled WGS sequence"/>
</dbReference>
<dbReference type="EMBL" id="JAIWYP010000013">
    <property type="protein sequence ID" value="KAH3719153.1"/>
    <property type="molecule type" value="Genomic_DNA"/>
</dbReference>
<reference evidence="1" key="1">
    <citation type="journal article" date="2019" name="bioRxiv">
        <title>The Genome of the Zebra Mussel, Dreissena polymorpha: A Resource for Invasive Species Research.</title>
        <authorList>
            <person name="McCartney M.A."/>
            <person name="Auch B."/>
            <person name="Kono T."/>
            <person name="Mallez S."/>
            <person name="Zhang Y."/>
            <person name="Obille A."/>
            <person name="Becker A."/>
            <person name="Abrahante J.E."/>
            <person name="Garbe J."/>
            <person name="Badalamenti J.P."/>
            <person name="Herman A."/>
            <person name="Mangelson H."/>
            <person name="Liachko I."/>
            <person name="Sullivan S."/>
            <person name="Sone E.D."/>
            <person name="Koren S."/>
            <person name="Silverstein K.A.T."/>
            <person name="Beckman K.B."/>
            <person name="Gohl D.M."/>
        </authorList>
    </citation>
    <scope>NUCLEOTIDE SEQUENCE</scope>
    <source>
        <strain evidence="1">Duluth1</strain>
        <tissue evidence="1">Whole animal</tissue>
    </source>
</reference>
<accession>A0A9D4C806</accession>
<proteinExistence type="predicted"/>
<comment type="caution">
    <text evidence="1">The sequence shown here is derived from an EMBL/GenBank/DDBJ whole genome shotgun (WGS) entry which is preliminary data.</text>
</comment>
<gene>
    <name evidence="1" type="ORF">DPMN_061985</name>
</gene>
<reference evidence="1" key="2">
    <citation type="submission" date="2020-11" db="EMBL/GenBank/DDBJ databases">
        <authorList>
            <person name="McCartney M.A."/>
            <person name="Auch B."/>
            <person name="Kono T."/>
            <person name="Mallez S."/>
            <person name="Becker A."/>
            <person name="Gohl D.M."/>
            <person name="Silverstein K.A.T."/>
            <person name="Koren S."/>
            <person name="Bechman K.B."/>
            <person name="Herman A."/>
            <person name="Abrahante J.E."/>
            <person name="Garbe J."/>
        </authorList>
    </citation>
    <scope>NUCLEOTIDE SEQUENCE</scope>
    <source>
        <strain evidence="1">Duluth1</strain>
        <tissue evidence="1">Whole animal</tissue>
    </source>
</reference>
<dbReference type="AlphaFoldDB" id="A0A9D4C806"/>
<protein>
    <submittedName>
        <fullName evidence="1">Uncharacterized protein</fullName>
    </submittedName>
</protein>
<evidence type="ECO:0000313" key="1">
    <source>
        <dbReference type="EMBL" id="KAH3719153.1"/>
    </source>
</evidence>
<sequence>MTSKLQLLTSAARPYDVLSRSKQRHSTGLGERYKRAKFRDYIQTRLRAAPVKRVRVNIHSDVIGWHAL</sequence>
<organism evidence="1 2">
    <name type="scientific">Dreissena polymorpha</name>
    <name type="common">Zebra mussel</name>
    <name type="synonym">Mytilus polymorpha</name>
    <dbReference type="NCBI Taxonomy" id="45954"/>
    <lineage>
        <taxon>Eukaryota</taxon>
        <taxon>Metazoa</taxon>
        <taxon>Spiralia</taxon>
        <taxon>Lophotrochozoa</taxon>
        <taxon>Mollusca</taxon>
        <taxon>Bivalvia</taxon>
        <taxon>Autobranchia</taxon>
        <taxon>Heteroconchia</taxon>
        <taxon>Euheterodonta</taxon>
        <taxon>Imparidentia</taxon>
        <taxon>Neoheterodontei</taxon>
        <taxon>Myida</taxon>
        <taxon>Dreissenoidea</taxon>
        <taxon>Dreissenidae</taxon>
        <taxon>Dreissena</taxon>
    </lineage>
</organism>
<keyword evidence="2" id="KW-1185">Reference proteome</keyword>
<name>A0A9D4C806_DREPO</name>
<evidence type="ECO:0000313" key="2">
    <source>
        <dbReference type="Proteomes" id="UP000828390"/>
    </source>
</evidence>